<evidence type="ECO:0000256" key="10">
    <source>
        <dbReference type="SAM" id="Phobius"/>
    </source>
</evidence>
<proteinExistence type="predicted"/>
<dbReference type="EMBL" id="CP000860">
    <property type="protein sequence ID" value="ACA60090.1"/>
    <property type="molecule type" value="Genomic_DNA"/>
</dbReference>
<keyword evidence="6" id="KW-0067">ATP-binding</keyword>
<keyword evidence="5 13" id="KW-0418">Kinase</keyword>
<dbReference type="KEGG" id="dau:Daud_1588"/>
<dbReference type="PROSITE" id="PS50011">
    <property type="entry name" value="PROTEIN_KINASE_DOM"/>
    <property type="match status" value="1"/>
</dbReference>
<evidence type="ECO:0000256" key="9">
    <source>
        <dbReference type="SAM" id="MobiDB-lite"/>
    </source>
</evidence>
<keyword evidence="10" id="KW-0812">Transmembrane</keyword>
<dbReference type="CDD" id="cd14014">
    <property type="entry name" value="STKc_PknB_like"/>
    <property type="match status" value="1"/>
</dbReference>
<evidence type="ECO:0000256" key="7">
    <source>
        <dbReference type="ARBA" id="ARBA00047899"/>
    </source>
</evidence>
<comment type="catalytic activity">
    <reaction evidence="7">
        <text>L-threonyl-[protein] + ATP = O-phospho-L-threonyl-[protein] + ADP + H(+)</text>
        <dbReference type="Rhea" id="RHEA:46608"/>
        <dbReference type="Rhea" id="RHEA-COMP:11060"/>
        <dbReference type="Rhea" id="RHEA-COMP:11605"/>
        <dbReference type="ChEBI" id="CHEBI:15378"/>
        <dbReference type="ChEBI" id="CHEBI:30013"/>
        <dbReference type="ChEBI" id="CHEBI:30616"/>
        <dbReference type="ChEBI" id="CHEBI:61977"/>
        <dbReference type="ChEBI" id="CHEBI:456216"/>
        <dbReference type="EC" id="2.7.11.1"/>
    </reaction>
</comment>
<evidence type="ECO:0000259" key="12">
    <source>
        <dbReference type="PROSITE" id="PS51178"/>
    </source>
</evidence>
<evidence type="ECO:0000313" key="13">
    <source>
        <dbReference type="EMBL" id="ACA60090.1"/>
    </source>
</evidence>
<dbReference type="SUPFAM" id="SSF56112">
    <property type="entry name" value="Protein kinase-like (PK-like)"/>
    <property type="match status" value="1"/>
</dbReference>
<keyword evidence="10" id="KW-0472">Membrane</keyword>
<keyword evidence="2" id="KW-0723">Serine/threonine-protein kinase</keyword>
<dbReference type="InterPro" id="IPR008271">
    <property type="entry name" value="Ser/Thr_kinase_AS"/>
</dbReference>
<dbReference type="Gene3D" id="3.30.200.20">
    <property type="entry name" value="Phosphorylase Kinase, domain 1"/>
    <property type="match status" value="1"/>
</dbReference>
<dbReference type="eggNOG" id="COG0515">
    <property type="taxonomic scope" value="Bacteria"/>
</dbReference>
<keyword evidence="14" id="KW-1185">Reference proteome</keyword>
<keyword evidence="4" id="KW-0547">Nucleotide-binding</keyword>
<reference evidence="13 14" key="2">
    <citation type="journal article" date="2008" name="Science">
        <title>Environmental genomics reveals a single-species ecosystem deep within Earth.</title>
        <authorList>
            <person name="Chivian D."/>
            <person name="Brodie E.L."/>
            <person name="Alm E.J."/>
            <person name="Culley D.E."/>
            <person name="Dehal P.S."/>
            <person name="Desantis T.Z."/>
            <person name="Gihring T.M."/>
            <person name="Lapidus A."/>
            <person name="Lin L.H."/>
            <person name="Lowry S.R."/>
            <person name="Moser D.P."/>
            <person name="Richardson P.M."/>
            <person name="Southam G."/>
            <person name="Wanger G."/>
            <person name="Pratt L.M."/>
            <person name="Andersen G.L."/>
            <person name="Hazen T.C."/>
            <person name="Brockman F.J."/>
            <person name="Arkin A.P."/>
            <person name="Onstott T.C."/>
        </authorList>
    </citation>
    <scope>NUCLEOTIDE SEQUENCE [LARGE SCALE GENOMIC DNA]</scope>
    <source>
        <strain evidence="13 14">MP104C</strain>
    </source>
</reference>
<accession>B1I4Z9</accession>
<protein>
    <recommendedName>
        <fullName evidence="1">non-specific serine/threonine protein kinase</fullName>
        <ecNumber evidence="1">2.7.11.1</ecNumber>
    </recommendedName>
</protein>
<dbReference type="PROSITE" id="PS00108">
    <property type="entry name" value="PROTEIN_KINASE_ST"/>
    <property type="match status" value="1"/>
</dbReference>
<keyword evidence="3" id="KW-0808">Transferase</keyword>
<feature type="domain" description="PASTA" evidence="12">
    <location>
        <begin position="461"/>
        <end position="529"/>
    </location>
</feature>
<keyword evidence="10" id="KW-1133">Transmembrane helix</keyword>
<feature type="transmembrane region" description="Helical" evidence="10">
    <location>
        <begin position="300"/>
        <end position="324"/>
    </location>
</feature>
<dbReference type="FunFam" id="3.30.200.20:FF:000035">
    <property type="entry name" value="Serine/threonine protein kinase Stk1"/>
    <property type="match status" value="1"/>
</dbReference>
<dbReference type="PANTHER" id="PTHR43289:SF34">
    <property type="entry name" value="SERINE_THREONINE-PROTEIN KINASE YBDM-RELATED"/>
    <property type="match status" value="1"/>
</dbReference>
<organism evidence="13 14">
    <name type="scientific">Desulforudis audaxviator (strain MP104C)</name>
    <dbReference type="NCBI Taxonomy" id="477974"/>
    <lineage>
        <taxon>Bacteria</taxon>
        <taxon>Bacillati</taxon>
        <taxon>Bacillota</taxon>
        <taxon>Clostridia</taxon>
        <taxon>Thermoanaerobacterales</taxon>
        <taxon>Candidatus Desulforudaceae</taxon>
        <taxon>Candidatus Desulforudis</taxon>
    </lineage>
</organism>
<dbReference type="GO" id="GO:0004674">
    <property type="term" value="F:protein serine/threonine kinase activity"/>
    <property type="evidence" value="ECO:0007669"/>
    <property type="project" value="UniProtKB-KW"/>
</dbReference>
<dbReference type="STRING" id="477974.Daud_1588"/>
<dbReference type="HOGENOM" id="CLU_000288_135_2_9"/>
<dbReference type="SMART" id="SM00740">
    <property type="entry name" value="PASTA"/>
    <property type="match status" value="3"/>
</dbReference>
<dbReference type="AlphaFoldDB" id="B1I4Z9"/>
<dbReference type="Pfam" id="PF03793">
    <property type="entry name" value="PASTA"/>
    <property type="match status" value="3"/>
</dbReference>
<dbReference type="RefSeq" id="WP_012302671.1">
    <property type="nucleotide sequence ID" value="NC_010424.1"/>
</dbReference>
<dbReference type="FunFam" id="1.10.510.10:FF:000021">
    <property type="entry name" value="Serine/threonine protein kinase"/>
    <property type="match status" value="1"/>
</dbReference>
<feature type="region of interest" description="Disordered" evidence="9">
    <location>
        <begin position="428"/>
        <end position="447"/>
    </location>
</feature>
<evidence type="ECO:0000313" key="14">
    <source>
        <dbReference type="Proteomes" id="UP000008544"/>
    </source>
</evidence>
<dbReference type="InterPro" id="IPR011009">
    <property type="entry name" value="Kinase-like_dom_sf"/>
</dbReference>
<dbReference type="PANTHER" id="PTHR43289">
    <property type="entry name" value="MITOGEN-ACTIVATED PROTEIN KINASE KINASE KINASE 20-RELATED"/>
    <property type="match status" value="1"/>
</dbReference>
<name>B1I4Z9_DESAP</name>
<evidence type="ECO:0000256" key="2">
    <source>
        <dbReference type="ARBA" id="ARBA00022527"/>
    </source>
</evidence>
<dbReference type="EC" id="2.7.11.1" evidence="1"/>
<dbReference type="InterPro" id="IPR000719">
    <property type="entry name" value="Prot_kinase_dom"/>
</dbReference>
<dbReference type="eggNOG" id="COG2815">
    <property type="taxonomic scope" value="Bacteria"/>
</dbReference>
<sequence length="604" mass="66268">MIGKVLGNRYEITEKLGVGGMAEVFKAYDSLLQRPVTVKVLRSELNADEEFVARFHREGQAVASLSHPNIVNVYDVGREGDRHYLVMEYVDGEDLKTVIKREGPLAPHRVVAIARQICDALEHAHYQKIIHRDVKPHNILITRDGQAKLADFGIARESNAATLVQTKSLVGSVHYISPEQARGDTADAQSDIYALGVVLFEMLTGSVPFNGGNPVSVALKHIQDDVPSLKERNPAVNPEFDRIVRRAMAKIPIDRYASAREMARELKSIKTGGGEDGELADSSTQVYEPVRVPRKRLSNWALVSIIVAVIGLTVGGFFGLRAYLHVPEVEVPGVEGLLLADAQRELERVGLRASVSEEYSTEEPGMVIRQDVKQGSRVKQQRVIFLTVSRGPEMIRVPDVRGRTRDEARARLEAAGFVIGEEKEITDELSPSGTVIRTEPGPNAAHPKGGEIRLVISKAPDPVLIVVPDLIGEEEGAARAKLAAAGLLAAPDVRERQSHEYPAGRVIAQDPRGGAEVSELSEVKLTVSKGPGPEERSVVVYASMPNDGRTHVLRIVVTDLHGEREAHVGEYESGERVAWTVRYYGRARIQSYIDGNLVRDQTVD</sequence>
<dbReference type="OrthoDB" id="9788659at2"/>
<dbReference type="Gene3D" id="3.30.10.20">
    <property type="match status" value="3"/>
</dbReference>
<dbReference type="Proteomes" id="UP000008544">
    <property type="component" value="Chromosome"/>
</dbReference>
<gene>
    <name evidence="13" type="ordered locus">Daud_1588</name>
</gene>
<evidence type="ECO:0000256" key="5">
    <source>
        <dbReference type="ARBA" id="ARBA00022777"/>
    </source>
</evidence>
<dbReference type="Pfam" id="PF00069">
    <property type="entry name" value="Pkinase"/>
    <property type="match status" value="1"/>
</dbReference>
<dbReference type="Gene3D" id="1.10.510.10">
    <property type="entry name" value="Transferase(Phosphotransferase) domain 1"/>
    <property type="match status" value="1"/>
</dbReference>
<dbReference type="SMART" id="SM00220">
    <property type="entry name" value="S_TKc"/>
    <property type="match status" value="1"/>
</dbReference>
<reference evidence="14" key="1">
    <citation type="submission" date="2007-10" db="EMBL/GenBank/DDBJ databases">
        <title>Complete sequence of chromosome of Desulforudis audaxviator MP104C.</title>
        <authorList>
            <person name="Copeland A."/>
            <person name="Lucas S."/>
            <person name="Lapidus A."/>
            <person name="Barry K."/>
            <person name="Glavina del Rio T."/>
            <person name="Dalin E."/>
            <person name="Tice H."/>
            <person name="Bruce D."/>
            <person name="Pitluck S."/>
            <person name="Lowry S.R."/>
            <person name="Larimer F."/>
            <person name="Land M.L."/>
            <person name="Hauser L."/>
            <person name="Kyrpides N."/>
            <person name="Ivanova N.N."/>
            <person name="Richardson P."/>
        </authorList>
    </citation>
    <scope>NUCLEOTIDE SEQUENCE [LARGE SCALE GENOMIC DNA]</scope>
    <source>
        <strain evidence="14">MP104C</strain>
    </source>
</reference>
<feature type="domain" description="PASTA" evidence="12">
    <location>
        <begin position="391"/>
        <end position="458"/>
    </location>
</feature>
<evidence type="ECO:0000256" key="1">
    <source>
        <dbReference type="ARBA" id="ARBA00012513"/>
    </source>
</evidence>
<evidence type="ECO:0000259" key="11">
    <source>
        <dbReference type="PROSITE" id="PS50011"/>
    </source>
</evidence>
<feature type="domain" description="PASTA" evidence="12">
    <location>
        <begin position="325"/>
        <end position="390"/>
    </location>
</feature>
<evidence type="ECO:0000256" key="6">
    <source>
        <dbReference type="ARBA" id="ARBA00022840"/>
    </source>
</evidence>
<feature type="domain" description="Protein kinase" evidence="11">
    <location>
        <begin position="10"/>
        <end position="267"/>
    </location>
</feature>
<evidence type="ECO:0000256" key="3">
    <source>
        <dbReference type="ARBA" id="ARBA00022679"/>
    </source>
</evidence>
<dbReference type="PROSITE" id="PS51178">
    <property type="entry name" value="PASTA"/>
    <property type="match status" value="3"/>
</dbReference>
<comment type="catalytic activity">
    <reaction evidence="8">
        <text>L-seryl-[protein] + ATP = O-phospho-L-seryl-[protein] + ADP + H(+)</text>
        <dbReference type="Rhea" id="RHEA:17989"/>
        <dbReference type="Rhea" id="RHEA-COMP:9863"/>
        <dbReference type="Rhea" id="RHEA-COMP:11604"/>
        <dbReference type="ChEBI" id="CHEBI:15378"/>
        <dbReference type="ChEBI" id="CHEBI:29999"/>
        <dbReference type="ChEBI" id="CHEBI:30616"/>
        <dbReference type="ChEBI" id="CHEBI:83421"/>
        <dbReference type="ChEBI" id="CHEBI:456216"/>
        <dbReference type="EC" id="2.7.11.1"/>
    </reaction>
</comment>
<evidence type="ECO:0000256" key="4">
    <source>
        <dbReference type="ARBA" id="ARBA00022741"/>
    </source>
</evidence>
<dbReference type="InterPro" id="IPR005543">
    <property type="entry name" value="PASTA_dom"/>
</dbReference>
<dbReference type="GO" id="GO:0005524">
    <property type="term" value="F:ATP binding"/>
    <property type="evidence" value="ECO:0007669"/>
    <property type="project" value="UniProtKB-KW"/>
</dbReference>
<dbReference type="CDD" id="cd06577">
    <property type="entry name" value="PASTA_pknB"/>
    <property type="match status" value="2"/>
</dbReference>
<evidence type="ECO:0000256" key="8">
    <source>
        <dbReference type="ARBA" id="ARBA00048679"/>
    </source>
</evidence>